<dbReference type="Proteomes" id="UP000325105">
    <property type="component" value="Unassembled WGS sequence"/>
</dbReference>
<organism evidence="2 3">
    <name type="scientific">Sphingobacterium allocomposti</name>
    <dbReference type="NCBI Taxonomy" id="415956"/>
    <lineage>
        <taxon>Bacteria</taxon>
        <taxon>Pseudomonadati</taxon>
        <taxon>Bacteroidota</taxon>
        <taxon>Sphingobacteriia</taxon>
        <taxon>Sphingobacteriales</taxon>
        <taxon>Sphingobacteriaceae</taxon>
        <taxon>Sphingobacterium</taxon>
    </lineage>
</organism>
<keyword evidence="1" id="KW-1133">Transmembrane helix</keyword>
<sequence>MRGILIVNKFWTNLFSARKAAAVTVFPFIFVLNRSFSQDRVLVNHERIHIRQALEMLVIPFYLWYLLEFLIRYVRYGRFRKAYLNICFEREAYAGEKDQHYLKKRKPWAFLLYL</sequence>
<evidence type="ECO:0000256" key="1">
    <source>
        <dbReference type="SAM" id="Phobius"/>
    </source>
</evidence>
<name>A0A5S5DU84_9SPHI</name>
<reference evidence="2 3" key="1">
    <citation type="submission" date="2019-07" db="EMBL/GenBank/DDBJ databases">
        <title>Genomic Encyclopedia of Archaeal and Bacterial Type Strains, Phase II (KMG-II): from individual species to whole genera.</title>
        <authorList>
            <person name="Goeker M."/>
        </authorList>
    </citation>
    <scope>NUCLEOTIDE SEQUENCE [LARGE SCALE GENOMIC DNA]</scope>
    <source>
        <strain evidence="2 3">DSM 18850</strain>
    </source>
</reference>
<dbReference type="RefSeq" id="WP_246154746.1">
    <property type="nucleotide sequence ID" value="NZ_VNHX01000001.1"/>
</dbReference>
<keyword evidence="1" id="KW-0472">Membrane</keyword>
<feature type="transmembrane region" description="Helical" evidence="1">
    <location>
        <begin position="53"/>
        <end position="71"/>
    </location>
</feature>
<dbReference type="EMBL" id="VNHX01000001">
    <property type="protein sequence ID" value="TYP98566.1"/>
    <property type="molecule type" value="Genomic_DNA"/>
</dbReference>
<protein>
    <submittedName>
        <fullName evidence="2">Uncharacterized protein</fullName>
    </submittedName>
</protein>
<keyword evidence="1" id="KW-0812">Transmembrane</keyword>
<gene>
    <name evidence="2" type="ORF">BC792_101223</name>
</gene>
<evidence type="ECO:0000313" key="3">
    <source>
        <dbReference type="Proteomes" id="UP000325105"/>
    </source>
</evidence>
<comment type="caution">
    <text evidence="2">The sequence shown here is derived from an EMBL/GenBank/DDBJ whole genome shotgun (WGS) entry which is preliminary data.</text>
</comment>
<dbReference type="AlphaFoldDB" id="A0A5S5DU84"/>
<evidence type="ECO:0000313" key="2">
    <source>
        <dbReference type="EMBL" id="TYP98566.1"/>
    </source>
</evidence>
<accession>A0A5S5DU84</accession>
<keyword evidence="3" id="KW-1185">Reference proteome</keyword>
<proteinExistence type="predicted"/>